<dbReference type="PRINTS" id="PR00455">
    <property type="entry name" value="HTHTETR"/>
</dbReference>
<feature type="domain" description="HTH tetR-type" evidence="5">
    <location>
        <begin position="10"/>
        <end position="70"/>
    </location>
</feature>
<evidence type="ECO:0000256" key="4">
    <source>
        <dbReference type="PROSITE-ProRule" id="PRU00335"/>
    </source>
</evidence>
<evidence type="ECO:0000256" key="1">
    <source>
        <dbReference type="ARBA" id="ARBA00023015"/>
    </source>
</evidence>
<dbReference type="Pfam" id="PF00440">
    <property type="entry name" value="TetR_N"/>
    <property type="match status" value="2"/>
</dbReference>
<evidence type="ECO:0000313" key="6">
    <source>
        <dbReference type="EMBL" id="NMO03611.1"/>
    </source>
</evidence>
<evidence type="ECO:0000256" key="3">
    <source>
        <dbReference type="ARBA" id="ARBA00023163"/>
    </source>
</evidence>
<keyword evidence="7" id="KW-1185">Reference proteome</keyword>
<evidence type="ECO:0000259" key="5">
    <source>
        <dbReference type="PROSITE" id="PS50977"/>
    </source>
</evidence>
<dbReference type="Proteomes" id="UP000550729">
    <property type="component" value="Unassembled WGS sequence"/>
</dbReference>
<dbReference type="PROSITE" id="PS50977">
    <property type="entry name" value="HTH_TETR_2"/>
    <property type="match status" value="2"/>
</dbReference>
<feature type="DNA-binding region" description="H-T-H motif" evidence="4">
    <location>
        <begin position="235"/>
        <end position="254"/>
    </location>
</feature>
<dbReference type="SUPFAM" id="SSF46689">
    <property type="entry name" value="Homeodomain-like"/>
    <property type="match status" value="2"/>
</dbReference>
<organism evidence="6 7">
    <name type="scientific">Gordonia asplenii</name>
    <dbReference type="NCBI Taxonomy" id="2725283"/>
    <lineage>
        <taxon>Bacteria</taxon>
        <taxon>Bacillati</taxon>
        <taxon>Actinomycetota</taxon>
        <taxon>Actinomycetes</taxon>
        <taxon>Mycobacteriales</taxon>
        <taxon>Gordoniaceae</taxon>
        <taxon>Gordonia</taxon>
    </lineage>
</organism>
<evidence type="ECO:0000256" key="2">
    <source>
        <dbReference type="ARBA" id="ARBA00023125"/>
    </source>
</evidence>
<feature type="domain" description="HTH tetR-type" evidence="5">
    <location>
        <begin position="212"/>
        <end position="272"/>
    </location>
</feature>
<dbReference type="RefSeq" id="WP_170196117.1">
    <property type="nucleotide sequence ID" value="NZ_JABBNB010000025.1"/>
</dbReference>
<protein>
    <submittedName>
        <fullName evidence="6">TetR/AcrR family transcriptional regulator</fullName>
    </submittedName>
</protein>
<dbReference type="GO" id="GO:0003700">
    <property type="term" value="F:DNA-binding transcription factor activity"/>
    <property type="evidence" value="ECO:0007669"/>
    <property type="project" value="TreeGrafter"/>
</dbReference>
<keyword evidence="2 4" id="KW-0238">DNA-binding</keyword>
<reference evidence="6 7" key="1">
    <citation type="submission" date="2020-04" db="EMBL/GenBank/DDBJ databases">
        <title>Gordonia sp. nov. TBRC 11910.</title>
        <authorList>
            <person name="Suriyachadkun C."/>
        </authorList>
    </citation>
    <scope>NUCLEOTIDE SEQUENCE [LARGE SCALE GENOMIC DNA]</scope>
    <source>
        <strain evidence="6 7">TBRC 11910</strain>
    </source>
</reference>
<dbReference type="InterPro" id="IPR001647">
    <property type="entry name" value="HTH_TetR"/>
</dbReference>
<dbReference type="Gene3D" id="1.10.10.60">
    <property type="entry name" value="Homeodomain-like"/>
    <property type="match status" value="2"/>
</dbReference>
<proteinExistence type="predicted"/>
<dbReference type="EMBL" id="JABBNB010000025">
    <property type="protein sequence ID" value="NMO03611.1"/>
    <property type="molecule type" value="Genomic_DNA"/>
</dbReference>
<name>A0A848L4W2_9ACTN</name>
<accession>A0A848L4W2</accession>
<evidence type="ECO:0000313" key="7">
    <source>
        <dbReference type="Proteomes" id="UP000550729"/>
    </source>
</evidence>
<keyword evidence="1" id="KW-0805">Transcription regulation</keyword>
<comment type="caution">
    <text evidence="6">The sequence shown here is derived from an EMBL/GenBank/DDBJ whole genome shotgun (WGS) entry which is preliminary data.</text>
</comment>
<sequence>MSAPRRTRPSNRKELILAAAADRFRDQGFHDVGMADIAEAVGIGPSALYRHYRGKQELLVAVLDGGLTAFEDAIAGAGDWHDCVRRAADVAFDDRAFGRMWDRDRGVLSSGERAAFRERINAMAHALAARLPQVPEVTDPQRSTIAFAVLALLWLPARRPPGLPVGEQRRALISVAEAMVTDGLDRLAARADLPRPAEGEGARPAERPALPVSRREALLIVATDQFARYGYPNVGLEDIGQAAGIAGPSVYNYFDTKVDIAVRILSRAADALWLDLDRVLHLSPDPATALDRVVTGYVSFATGHPALMRVVTAQPGNLPEPAQQVVDQRSREYAKEWVALVSQVRPDLAERYVAFVVRCAIDVINGTNYLHRVRGDAVTADIVDLVRAVLVVTFGGE</sequence>
<dbReference type="GO" id="GO:0000976">
    <property type="term" value="F:transcription cis-regulatory region binding"/>
    <property type="evidence" value="ECO:0007669"/>
    <property type="project" value="TreeGrafter"/>
</dbReference>
<dbReference type="PANTHER" id="PTHR30055:SF234">
    <property type="entry name" value="HTH-TYPE TRANSCRIPTIONAL REGULATOR BETI"/>
    <property type="match status" value="1"/>
</dbReference>
<dbReference type="InterPro" id="IPR009057">
    <property type="entry name" value="Homeodomain-like_sf"/>
</dbReference>
<gene>
    <name evidence="6" type="ORF">HH308_20560</name>
</gene>
<dbReference type="PANTHER" id="PTHR30055">
    <property type="entry name" value="HTH-TYPE TRANSCRIPTIONAL REGULATOR RUTR"/>
    <property type="match status" value="1"/>
</dbReference>
<feature type="DNA-binding region" description="H-T-H motif" evidence="4">
    <location>
        <begin position="33"/>
        <end position="52"/>
    </location>
</feature>
<dbReference type="Gene3D" id="1.10.357.10">
    <property type="entry name" value="Tetracycline Repressor, domain 2"/>
    <property type="match status" value="2"/>
</dbReference>
<dbReference type="InterPro" id="IPR050109">
    <property type="entry name" value="HTH-type_TetR-like_transc_reg"/>
</dbReference>
<dbReference type="AlphaFoldDB" id="A0A848L4W2"/>
<keyword evidence="3" id="KW-0804">Transcription</keyword>